<proteinExistence type="predicted"/>
<gene>
    <name evidence="2" type="ORF">C7400_11651</name>
</gene>
<keyword evidence="3" id="KW-1185">Reference proteome</keyword>
<dbReference type="EMBL" id="QJJV01000016">
    <property type="protein sequence ID" value="PXX12703.1"/>
    <property type="molecule type" value="Genomic_DNA"/>
</dbReference>
<reference evidence="2 3" key="1">
    <citation type="submission" date="2018-05" db="EMBL/GenBank/DDBJ databases">
        <title>Genomic Encyclopedia of Type Strains, Phase IV (KMG-V): Genome sequencing to study the core and pangenomes of soil and plant-associated prokaryotes.</title>
        <authorList>
            <person name="Whitman W."/>
        </authorList>
    </citation>
    <scope>NUCLEOTIDE SEQUENCE [LARGE SCALE GENOMIC DNA]</scope>
    <source>
        <strain evidence="2 3">SIr-6563</strain>
    </source>
</reference>
<organism evidence="2 3">
    <name type="scientific">Paraburkholderia tropica</name>
    <dbReference type="NCBI Taxonomy" id="92647"/>
    <lineage>
        <taxon>Bacteria</taxon>
        <taxon>Pseudomonadati</taxon>
        <taxon>Pseudomonadota</taxon>
        <taxon>Betaproteobacteria</taxon>
        <taxon>Burkholderiales</taxon>
        <taxon>Burkholderiaceae</taxon>
        <taxon>Paraburkholderia</taxon>
    </lineage>
</organism>
<dbReference type="Proteomes" id="UP000247515">
    <property type="component" value="Unassembled WGS sequence"/>
</dbReference>
<evidence type="ECO:0000313" key="2">
    <source>
        <dbReference type="EMBL" id="PXX12703.1"/>
    </source>
</evidence>
<evidence type="ECO:0008006" key="4">
    <source>
        <dbReference type="Google" id="ProtNLM"/>
    </source>
</evidence>
<protein>
    <recommendedName>
        <fullName evidence="4">DUF4136 domain-containing protein</fullName>
    </recommendedName>
</protein>
<feature type="region of interest" description="Disordered" evidence="1">
    <location>
        <begin position="216"/>
        <end position="237"/>
    </location>
</feature>
<evidence type="ECO:0000313" key="3">
    <source>
        <dbReference type="Proteomes" id="UP000247515"/>
    </source>
</evidence>
<sequence>MPPALAGQDSDGVCPVKIPMTICALTMAGALAGCANPSADVRAQGGLAETGAPGASYRFAHTPAEDEQAARTAQSGADAPLSAEPLLRAALAQRGFKEAPPVQAGASDTAHYLVSVAWASRPADVTVADGHCVGGCVPAQAPSLPWFGHPYVHSLTLRFFALPDGHEAYKVSAVKRDRNADAQQALPYLVASALAQLPYAGAAQWRVTMKPHEGAQNDAQHANQAMPDVISVKPQAQ</sequence>
<evidence type="ECO:0000256" key="1">
    <source>
        <dbReference type="SAM" id="MobiDB-lite"/>
    </source>
</evidence>
<name>A0ABX5MKD7_9BURK</name>
<accession>A0ABX5MKD7</accession>
<comment type="caution">
    <text evidence="2">The sequence shown here is derived from an EMBL/GenBank/DDBJ whole genome shotgun (WGS) entry which is preliminary data.</text>
</comment>